<evidence type="ECO:0000313" key="3">
    <source>
        <dbReference type="EMBL" id="TCD11352.1"/>
    </source>
</evidence>
<dbReference type="EMBL" id="SJST01000009">
    <property type="protein sequence ID" value="TCD11352.1"/>
    <property type="molecule type" value="Genomic_DNA"/>
</dbReference>
<dbReference type="RefSeq" id="WP_131571231.1">
    <property type="nucleotide sequence ID" value="NZ_JAINFK010000008.1"/>
</dbReference>
<sequence length="175" mass="19188">MNRYYIEDDAGDAARLFAGLQNTARAGRTRMAQLLLSTGLYAGQEGVMELLSRRDDYTLGELAHALGVKPPTVTRTITRLQEQGFVERYASDNDGRQIHVRLTDDGRALLLRMNAAMAGAEEHAFGTLKKKERKQLAKILEKIDAALAADAPPPGRKKSGGAGKKRKKSRKNGKP</sequence>
<organism evidence="3 4">
    <name type="scientific">Oricola cellulosilytica</name>
    <dbReference type="NCBI Taxonomy" id="1429082"/>
    <lineage>
        <taxon>Bacteria</taxon>
        <taxon>Pseudomonadati</taxon>
        <taxon>Pseudomonadota</taxon>
        <taxon>Alphaproteobacteria</taxon>
        <taxon>Hyphomicrobiales</taxon>
        <taxon>Ahrensiaceae</taxon>
        <taxon>Oricola</taxon>
    </lineage>
</organism>
<dbReference type="Proteomes" id="UP000291301">
    <property type="component" value="Unassembled WGS sequence"/>
</dbReference>
<feature type="compositionally biased region" description="Basic residues" evidence="1">
    <location>
        <begin position="155"/>
        <end position="175"/>
    </location>
</feature>
<accession>A0A4R0P3B8</accession>
<dbReference type="PANTHER" id="PTHR33164">
    <property type="entry name" value="TRANSCRIPTIONAL REGULATOR, MARR FAMILY"/>
    <property type="match status" value="1"/>
</dbReference>
<dbReference type="InterPro" id="IPR036390">
    <property type="entry name" value="WH_DNA-bd_sf"/>
</dbReference>
<evidence type="ECO:0000259" key="2">
    <source>
        <dbReference type="PROSITE" id="PS50995"/>
    </source>
</evidence>
<dbReference type="InterPro" id="IPR011991">
    <property type="entry name" value="ArsR-like_HTH"/>
</dbReference>
<dbReference type="Gene3D" id="1.10.10.10">
    <property type="entry name" value="Winged helix-like DNA-binding domain superfamily/Winged helix DNA-binding domain"/>
    <property type="match status" value="1"/>
</dbReference>
<dbReference type="CDD" id="cd00090">
    <property type="entry name" value="HTH_ARSR"/>
    <property type="match status" value="1"/>
</dbReference>
<dbReference type="PRINTS" id="PR00598">
    <property type="entry name" value="HTHMARR"/>
</dbReference>
<feature type="region of interest" description="Disordered" evidence="1">
    <location>
        <begin position="145"/>
        <end position="175"/>
    </location>
</feature>
<dbReference type="SMART" id="SM00347">
    <property type="entry name" value="HTH_MARR"/>
    <property type="match status" value="1"/>
</dbReference>
<dbReference type="GO" id="GO:0006950">
    <property type="term" value="P:response to stress"/>
    <property type="evidence" value="ECO:0007669"/>
    <property type="project" value="TreeGrafter"/>
</dbReference>
<dbReference type="AlphaFoldDB" id="A0A4R0P3B8"/>
<proteinExistence type="predicted"/>
<dbReference type="OrthoDB" id="8448256at2"/>
<dbReference type="InterPro" id="IPR036388">
    <property type="entry name" value="WH-like_DNA-bd_sf"/>
</dbReference>
<dbReference type="PROSITE" id="PS50995">
    <property type="entry name" value="HTH_MARR_2"/>
    <property type="match status" value="1"/>
</dbReference>
<evidence type="ECO:0000256" key="1">
    <source>
        <dbReference type="SAM" id="MobiDB-lite"/>
    </source>
</evidence>
<keyword evidence="4" id="KW-1185">Reference proteome</keyword>
<feature type="domain" description="HTH marR-type" evidence="2">
    <location>
        <begin position="13"/>
        <end position="145"/>
    </location>
</feature>
<comment type="caution">
    <text evidence="3">The sequence shown here is derived from an EMBL/GenBank/DDBJ whole genome shotgun (WGS) entry which is preliminary data.</text>
</comment>
<dbReference type="SUPFAM" id="SSF46785">
    <property type="entry name" value="Winged helix' DNA-binding domain"/>
    <property type="match status" value="1"/>
</dbReference>
<name>A0A4R0P3B8_9HYPH</name>
<dbReference type="InterPro" id="IPR039422">
    <property type="entry name" value="MarR/SlyA-like"/>
</dbReference>
<gene>
    <name evidence="3" type="ORF">E0D97_16725</name>
</gene>
<evidence type="ECO:0000313" key="4">
    <source>
        <dbReference type="Proteomes" id="UP000291301"/>
    </source>
</evidence>
<dbReference type="PANTHER" id="PTHR33164:SF43">
    <property type="entry name" value="HTH-TYPE TRANSCRIPTIONAL REPRESSOR YETL"/>
    <property type="match status" value="1"/>
</dbReference>
<reference evidence="3 4" key="1">
    <citation type="journal article" date="2015" name="Antonie Van Leeuwenhoek">
        <title>Oricola cellulosilytica gen. nov., sp. nov., a cellulose-degrading bacterium of the family Phyllobacteriaceae isolated from surface seashore water, and emended descriptions of Mesorhizobium loti and Phyllobacterium myrsinacearum.</title>
        <authorList>
            <person name="Hameed A."/>
            <person name="Shahina M."/>
            <person name="Lai W.A."/>
            <person name="Lin S.Y."/>
            <person name="Young L.S."/>
            <person name="Liu Y.C."/>
            <person name="Hsu Y.H."/>
            <person name="Young C.C."/>
        </authorList>
    </citation>
    <scope>NUCLEOTIDE SEQUENCE [LARGE SCALE GENOMIC DNA]</scope>
    <source>
        <strain evidence="3 4">KCTC 52183</strain>
    </source>
</reference>
<dbReference type="GO" id="GO:0003700">
    <property type="term" value="F:DNA-binding transcription factor activity"/>
    <property type="evidence" value="ECO:0007669"/>
    <property type="project" value="InterPro"/>
</dbReference>
<protein>
    <submittedName>
        <fullName evidence="3">MarR family transcriptional regulator</fullName>
    </submittedName>
</protein>
<dbReference type="Pfam" id="PF01047">
    <property type="entry name" value="MarR"/>
    <property type="match status" value="1"/>
</dbReference>
<dbReference type="InterPro" id="IPR000835">
    <property type="entry name" value="HTH_MarR-typ"/>
</dbReference>